<dbReference type="Gene3D" id="3.50.50.60">
    <property type="entry name" value="FAD/NAD(P)-binding domain"/>
    <property type="match status" value="1"/>
</dbReference>
<dbReference type="Proteomes" id="UP000887116">
    <property type="component" value="Unassembled WGS sequence"/>
</dbReference>
<reference evidence="7" key="1">
    <citation type="submission" date="2020-07" db="EMBL/GenBank/DDBJ databases">
        <title>Multicomponent nature underlies the extraordinary mechanical properties of spider dragline silk.</title>
        <authorList>
            <person name="Kono N."/>
            <person name="Nakamura H."/>
            <person name="Mori M."/>
            <person name="Yoshida Y."/>
            <person name="Ohtoshi R."/>
            <person name="Malay A.D."/>
            <person name="Moran D.A.P."/>
            <person name="Tomita M."/>
            <person name="Numata K."/>
            <person name="Arakawa K."/>
        </authorList>
    </citation>
    <scope>NUCLEOTIDE SEQUENCE</scope>
</reference>
<comment type="caution">
    <text evidence="7">The sequence shown here is derived from an EMBL/GenBank/DDBJ whole genome shotgun (WGS) entry which is preliminary data.</text>
</comment>
<protein>
    <submittedName>
        <fullName evidence="7">Glucose dehydrogenase</fullName>
    </submittedName>
</protein>
<dbReference type="InterPro" id="IPR012132">
    <property type="entry name" value="GMC_OxRdtase"/>
</dbReference>
<proteinExistence type="inferred from homology"/>
<dbReference type="PANTHER" id="PTHR11552">
    <property type="entry name" value="GLUCOSE-METHANOL-CHOLINE GMC OXIDOREDUCTASE"/>
    <property type="match status" value="1"/>
</dbReference>
<evidence type="ECO:0000256" key="2">
    <source>
        <dbReference type="ARBA" id="ARBA00010790"/>
    </source>
</evidence>
<keyword evidence="4 5" id="KW-0274">FAD</keyword>
<dbReference type="InterPro" id="IPR000172">
    <property type="entry name" value="GMC_OxRdtase_N"/>
</dbReference>
<evidence type="ECO:0000313" key="7">
    <source>
        <dbReference type="EMBL" id="GFQ75444.1"/>
    </source>
</evidence>
<evidence type="ECO:0000259" key="6">
    <source>
        <dbReference type="PROSITE" id="PS00623"/>
    </source>
</evidence>
<evidence type="ECO:0000313" key="8">
    <source>
        <dbReference type="Proteomes" id="UP000887116"/>
    </source>
</evidence>
<gene>
    <name evidence="7" type="primary">Gld</name>
    <name evidence="7" type="ORF">TNCT_703791</name>
</gene>
<dbReference type="Gene3D" id="3.30.410.40">
    <property type="match status" value="1"/>
</dbReference>
<feature type="domain" description="Glucose-methanol-choline oxidoreductase N-terminal" evidence="6">
    <location>
        <begin position="114"/>
        <end position="137"/>
    </location>
</feature>
<dbReference type="GO" id="GO:0016614">
    <property type="term" value="F:oxidoreductase activity, acting on CH-OH group of donors"/>
    <property type="evidence" value="ECO:0007669"/>
    <property type="project" value="InterPro"/>
</dbReference>
<evidence type="ECO:0000256" key="3">
    <source>
        <dbReference type="ARBA" id="ARBA00022630"/>
    </source>
</evidence>
<dbReference type="GO" id="GO:0050660">
    <property type="term" value="F:flavin adenine dinucleotide binding"/>
    <property type="evidence" value="ECO:0007669"/>
    <property type="project" value="InterPro"/>
</dbReference>
<keyword evidence="8" id="KW-1185">Reference proteome</keyword>
<keyword evidence="3 5" id="KW-0285">Flavoprotein</keyword>
<name>A0A8X6GX18_TRICU</name>
<accession>A0A8X6GX18</accession>
<dbReference type="PROSITE" id="PS00623">
    <property type="entry name" value="GMC_OXRED_1"/>
    <property type="match status" value="1"/>
</dbReference>
<dbReference type="SUPFAM" id="SSF51905">
    <property type="entry name" value="FAD/NAD(P)-binding domain"/>
    <property type="match status" value="1"/>
</dbReference>
<dbReference type="AlphaFoldDB" id="A0A8X6GX18"/>
<dbReference type="OrthoDB" id="6511838at2759"/>
<evidence type="ECO:0000256" key="4">
    <source>
        <dbReference type="ARBA" id="ARBA00022827"/>
    </source>
</evidence>
<dbReference type="InterPro" id="IPR036188">
    <property type="entry name" value="FAD/NAD-bd_sf"/>
</dbReference>
<dbReference type="Pfam" id="PF00732">
    <property type="entry name" value="GMC_oxred_N"/>
    <property type="match status" value="1"/>
</dbReference>
<dbReference type="PANTHER" id="PTHR11552:SF147">
    <property type="entry name" value="CHOLINE DEHYDROGENASE, MITOCHONDRIAL"/>
    <property type="match status" value="1"/>
</dbReference>
<organism evidence="7 8">
    <name type="scientific">Trichonephila clavata</name>
    <name type="common">Joro spider</name>
    <name type="synonym">Nephila clavata</name>
    <dbReference type="NCBI Taxonomy" id="2740835"/>
    <lineage>
        <taxon>Eukaryota</taxon>
        <taxon>Metazoa</taxon>
        <taxon>Ecdysozoa</taxon>
        <taxon>Arthropoda</taxon>
        <taxon>Chelicerata</taxon>
        <taxon>Arachnida</taxon>
        <taxon>Araneae</taxon>
        <taxon>Araneomorphae</taxon>
        <taxon>Entelegynae</taxon>
        <taxon>Araneoidea</taxon>
        <taxon>Nephilidae</taxon>
        <taxon>Trichonephila</taxon>
    </lineage>
</organism>
<sequence length="218" mass="24520">MLSPGKSILLRLLYYFGTYSNFCPKLSSTFDSEYDYVIGNWSRLCGIGRRLSVIGRPLCESPVTGSWWKNGSHNGNTAAAFLLQHTEMDWEYLTVPQKRGAHGYKNNQLPWPRGKGLGGTSLLNFFMYVRGNKRDYDIWAAEGATGWSWKEVFPYFLKSENNTDPDIANNGYHGTGGLLTVSSAQYNSTLMSAFTEAAAEMGYKYEILTENIKQVITL</sequence>
<comment type="cofactor">
    <cofactor evidence="1">
        <name>FAD</name>
        <dbReference type="ChEBI" id="CHEBI:57692"/>
    </cofactor>
</comment>
<comment type="similarity">
    <text evidence="2 5">Belongs to the GMC oxidoreductase family.</text>
</comment>
<dbReference type="EMBL" id="BMAO01011663">
    <property type="protein sequence ID" value="GFQ75444.1"/>
    <property type="molecule type" value="Genomic_DNA"/>
</dbReference>
<evidence type="ECO:0000256" key="1">
    <source>
        <dbReference type="ARBA" id="ARBA00001974"/>
    </source>
</evidence>
<evidence type="ECO:0000256" key="5">
    <source>
        <dbReference type="RuleBase" id="RU003968"/>
    </source>
</evidence>